<comment type="caution">
    <text evidence="2">The sequence shown here is derived from an EMBL/GenBank/DDBJ whole genome shotgun (WGS) entry which is preliminary data.</text>
</comment>
<evidence type="ECO:0000313" key="2">
    <source>
        <dbReference type="EMBL" id="CAJ1948689.1"/>
    </source>
</evidence>
<name>A0AAD2FPM0_9STRA</name>
<protein>
    <submittedName>
        <fullName evidence="2">Uncharacterized protein</fullName>
    </submittedName>
</protein>
<evidence type="ECO:0000313" key="3">
    <source>
        <dbReference type="Proteomes" id="UP001295423"/>
    </source>
</evidence>
<dbReference type="AlphaFoldDB" id="A0AAD2FPM0"/>
<evidence type="ECO:0000256" key="1">
    <source>
        <dbReference type="SAM" id="MobiDB-lite"/>
    </source>
</evidence>
<organism evidence="2 3">
    <name type="scientific">Cylindrotheca closterium</name>
    <dbReference type="NCBI Taxonomy" id="2856"/>
    <lineage>
        <taxon>Eukaryota</taxon>
        <taxon>Sar</taxon>
        <taxon>Stramenopiles</taxon>
        <taxon>Ochrophyta</taxon>
        <taxon>Bacillariophyta</taxon>
        <taxon>Bacillariophyceae</taxon>
        <taxon>Bacillariophycidae</taxon>
        <taxon>Bacillariales</taxon>
        <taxon>Bacillariaceae</taxon>
        <taxon>Cylindrotheca</taxon>
    </lineage>
</organism>
<sequence>MTSYTGYSNLETKPGQTSNKANELLGFLRESNLLSGFEKIASKHLFQNCISAHQQLKKETINSQTCPSKLPPIVSKEGLMNFVQSHLNDTLDPEFQNDNGNEDASLASLPSSLGIEEEDRSIVSNAQVNDGSFVFDVDYGSNYGTSYLPNNIAMPDAAATNIVAEPPTLTEDLIDSQKKHTWQAYSPKILDPTVADHDKAYFQERSHYILVNAFHDICFGANMCNIHLATPGETLHMHQKGAMVQVYGLVLGMEQWLKKEKYPLEHALDTELVGRMIDKYVEFLGETSFRRGMGARLIKNYLLFHFLDYMLLWGPPRGWDSGPSEQAHKTKQKQPAQQTQRRQSTFIKQLTLRYAENRLISKAEQTFGRNRASEKSEETLTSDAIFLGGSQFSVGFNKKGEPAMKWMWNFRPRGGYMQEVLNFVCERLMPHAPADTIDGVSEITMLIGSDRFIFWANPNYRSSSRHIVDAWYDWAKFSVPHHPNVELPGQILMFVMMPWVEDQISYKGIKLAPNKIHAVVNLFQDPPLSRFSRFQFDDLYLIPCHNISGPAIVVPNILEI</sequence>
<reference evidence="2" key="1">
    <citation type="submission" date="2023-08" db="EMBL/GenBank/DDBJ databases">
        <authorList>
            <person name="Audoor S."/>
            <person name="Bilcke G."/>
        </authorList>
    </citation>
    <scope>NUCLEOTIDE SEQUENCE</scope>
</reference>
<feature type="compositionally biased region" description="Low complexity" evidence="1">
    <location>
        <begin position="333"/>
        <end position="342"/>
    </location>
</feature>
<feature type="region of interest" description="Disordered" evidence="1">
    <location>
        <begin position="321"/>
        <end position="342"/>
    </location>
</feature>
<dbReference type="EMBL" id="CAKOGP040001750">
    <property type="protein sequence ID" value="CAJ1948689.1"/>
    <property type="molecule type" value="Genomic_DNA"/>
</dbReference>
<keyword evidence="3" id="KW-1185">Reference proteome</keyword>
<dbReference type="Proteomes" id="UP001295423">
    <property type="component" value="Unassembled WGS sequence"/>
</dbReference>
<gene>
    <name evidence="2" type="ORF">CYCCA115_LOCUS11738</name>
</gene>
<accession>A0AAD2FPM0</accession>
<proteinExistence type="predicted"/>